<dbReference type="SMART" id="SM00267">
    <property type="entry name" value="GGDEF"/>
    <property type="match status" value="1"/>
</dbReference>
<feature type="domain" description="GGDEF" evidence="2">
    <location>
        <begin position="835"/>
        <end position="956"/>
    </location>
</feature>
<dbReference type="SUPFAM" id="SSF141868">
    <property type="entry name" value="EAL domain-like"/>
    <property type="match status" value="1"/>
</dbReference>
<evidence type="ECO:0000313" key="4">
    <source>
        <dbReference type="Proteomes" id="UP001285244"/>
    </source>
</evidence>
<gene>
    <name evidence="3" type="ORF">MOZ64_07165</name>
</gene>
<organism evidence="3 4">
    <name type="scientific">Absicoccus intestinalis</name>
    <dbReference type="NCBI Taxonomy" id="2926319"/>
    <lineage>
        <taxon>Bacteria</taxon>
        <taxon>Bacillati</taxon>
        <taxon>Bacillota</taxon>
        <taxon>Erysipelotrichia</taxon>
        <taxon>Erysipelotrichales</taxon>
        <taxon>Erysipelotrichaceae</taxon>
        <taxon>Absicoccus</taxon>
    </lineage>
</organism>
<dbReference type="Gene3D" id="3.30.70.270">
    <property type="match status" value="2"/>
</dbReference>
<comment type="caution">
    <text evidence="3">The sequence shown here is derived from an EMBL/GenBank/DDBJ whole genome shotgun (WGS) entry which is preliminary data.</text>
</comment>
<dbReference type="Pfam" id="PF00563">
    <property type="entry name" value="EAL"/>
    <property type="match status" value="1"/>
</dbReference>
<protein>
    <submittedName>
        <fullName evidence="3">EAL domain-containing protein</fullName>
    </submittedName>
</protein>
<reference evidence="3 4" key="1">
    <citation type="submission" date="2022-03" db="EMBL/GenBank/DDBJ databases">
        <title>Novel taxa within the pig intestine.</title>
        <authorList>
            <person name="Wylensek D."/>
            <person name="Bishof K."/>
            <person name="Afrizal A."/>
            <person name="Clavel T."/>
        </authorList>
    </citation>
    <scope>NUCLEOTIDE SEQUENCE [LARGE SCALE GENOMIC DNA]</scope>
    <source>
        <strain evidence="3 4">Cla-KB-P134</strain>
    </source>
</reference>
<feature type="domain" description="EAL" evidence="1">
    <location>
        <begin position="170"/>
        <end position="422"/>
    </location>
</feature>
<dbReference type="RefSeq" id="WP_320325906.1">
    <property type="nucleotide sequence ID" value="NZ_JALBUS010000009.1"/>
</dbReference>
<dbReference type="PROSITE" id="PS50883">
    <property type="entry name" value="EAL"/>
    <property type="match status" value="1"/>
</dbReference>
<keyword evidence="4" id="KW-1185">Reference proteome</keyword>
<name>A0ABU4WM37_9FIRM</name>
<evidence type="ECO:0000259" key="2">
    <source>
        <dbReference type="PROSITE" id="PS50887"/>
    </source>
</evidence>
<sequence>MKKYQTYELDPVTGSLNIKTFLKELDAFILEENAKGSLEEHVLVCLNIRNFKFYNLKYGHEKGDQVLYQLSQRIYHENPEGLQGRFVSDRLVVVSKQSHINDWIQMINREFIKKYGSNGLKMKVGILPLQADFTAARACELAKLACDSIRNKSVNFCYYNDQIERKAQNTTYIISNFERALNEGWIQIYYQPIIRTLTDRLCGIEALSRWIDPKHGMISPADFILVLEENQLITRLTLFVLDQVCQEMQQIMFPTPRIVPVSINLSQMDFLNCDIFQEVEDRVQKYGIARDLLCFEVTESMLIEYPDILQQEMKRFQNAGYKIYMDDFGSGYSSLNVLRNYEFDDIKLDMIFLQHFDNRSKRMIRSAVSMVKMLNNQILVEGVETKEQYEFLKSIGCDKVQGYYFSPPVPLKSFKKLYAQEQHIESRRFKQYYDQTNTVNFLIDKPLEIIDFDGQKFRLLYSNELARETWQKMHFASMDKVFELLNVPLSPYFNESRDTLKRLHIHKTIRQKYGVHASVVSLEITLLAREGNHYLVTTEAMPIESTKTNNDINEDYILRVLYTLFDEVYLINLKTHDFQSIKPGKNYSEVVREWDKRGWKVNVNKAAKMFISMDEQMDFIKFADFDTLQERMEKSHSHILSQIFLSKGAKGAYVNKLHIIQMMPGTDMVIYSSQYVSYLQKQWIERNKEMPDPLKTAIWQTFVHSQTMNIFWKDDQRRYLGVNDQFMETCGIQDFSTIIGKTDEQMQWYVDDRQIEDEIQLLQKGTLIRQNKGKRIIHGRMQDVVIWEEPVYQADKIVGLIGIFLLADDPTKNRSDWSIFEIALHFMKGWLDQNEKFAMISIDFSNFSWAKKSYGQTVTDRMLTAMTSLLFDFLGNRALIGRVYSERFLAFMKYDRKQEIETMKLQLLDYFRNIHELAGYPATLHPIIDLYYAEDSQNIAATIAEVFVNMYNENNR</sequence>
<dbReference type="PROSITE" id="PS50887">
    <property type="entry name" value="GGDEF"/>
    <property type="match status" value="2"/>
</dbReference>
<dbReference type="InterPro" id="IPR001633">
    <property type="entry name" value="EAL_dom"/>
</dbReference>
<dbReference type="PANTHER" id="PTHR33121:SF79">
    <property type="entry name" value="CYCLIC DI-GMP PHOSPHODIESTERASE PDED-RELATED"/>
    <property type="match status" value="1"/>
</dbReference>
<accession>A0ABU4WM37</accession>
<dbReference type="EMBL" id="JALBUS010000009">
    <property type="protein sequence ID" value="MDX8417621.1"/>
    <property type="molecule type" value="Genomic_DNA"/>
</dbReference>
<dbReference type="Proteomes" id="UP001285244">
    <property type="component" value="Unassembled WGS sequence"/>
</dbReference>
<proteinExistence type="predicted"/>
<dbReference type="InterPro" id="IPR050706">
    <property type="entry name" value="Cyclic-di-GMP_PDE-like"/>
</dbReference>
<dbReference type="PANTHER" id="PTHR33121">
    <property type="entry name" value="CYCLIC DI-GMP PHOSPHODIESTERASE PDEF"/>
    <property type="match status" value="1"/>
</dbReference>
<evidence type="ECO:0000313" key="3">
    <source>
        <dbReference type="EMBL" id="MDX8417621.1"/>
    </source>
</evidence>
<feature type="domain" description="GGDEF" evidence="2">
    <location>
        <begin position="39"/>
        <end position="162"/>
    </location>
</feature>
<dbReference type="InterPro" id="IPR000160">
    <property type="entry name" value="GGDEF_dom"/>
</dbReference>
<dbReference type="InterPro" id="IPR043128">
    <property type="entry name" value="Rev_trsase/Diguanyl_cyclase"/>
</dbReference>
<evidence type="ECO:0000259" key="1">
    <source>
        <dbReference type="PROSITE" id="PS50883"/>
    </source>
</evidence>
<dbReference type="CDD" id="cd01948">
    <property type="entry name" value="EAL"/>
    <property type="match status" value="1"/>
</dbReference>
<dbReference type="InterPro" id="IPR035919">
    <property type="entry name" value="EAL_sf"/>
</dbReference>
<dbReference type="SMART" id="SM00052">
    <property type="entry name" value="EAL"/>
    <property type="match status" value="1"/>
</dbReference>
<dbReference type="Pfam" id="PF00990">
    <property type="entry name" value="GGDEF"/>
    <property type="match status" value="2"/>
</dbReference>
<dbReference type="InterPro" id="IPR029787">
    <property type="entry name" value="Nucleotide_cyclase"/>
</dbReference>
<dbReference type="SUPFAM" id="SSF55073">
    <property type="entry name" value="Nucleotide cyclase"/>
    <property type="match status" value="2"/>
</dbReference>
<dbReference type="Gene3D" id="3.20.20.450">
    <property type="entry name" value="EAL domain"/>
    <property type="match status" value="1"/>
</dbReference>